<dbReference type="OrthoDB" id="9785497at2"/>
<dbReference type="PANTHER" id="PTHR10173:SF52">
    <property type="entry name" value="METHIONINE-R-SULFOXIDE REDUCTASE B1"/>
    <property type="match status" value="1"/>
</dbReference>
<evidence type="ECO:0000256" key="2">
    <source>
        <dbReference type="ARBA" id="ARBA00012499"/>
    </source>
</evidence>
<protein>
    <recommendedName>
        <fullName evidence="3 9">Peptide methionine sulfoxide reductase MsrB</fullName>
        <ecNumber evidence="2 9">1.8.4.12</ecNumber>
    </recommendedName>
    <alternativeName>
        <fullName evidence="8 9">Peptide-methionine (R)-S-oxide reductase</fullName>
    </alternativeName>
</protein>
<name>A0A2M8S453_9PAST</name>
<feature type="binding site" evidence="9">
    <location>
        <position position="91"/>
    </location>
    <ligand>
        <name>Zn(2+)</name>
        <dbReference type="ChEBI" id="CHEBI:29105"/>
    </ligand>
</feature>
<dbReference type="GO" id="GO:0005737">
    <property type="term" value="C:cytoplasm"/>
    <property type="evidence" value="ECO:0007669"/>
    <property type="project" value="TreeGrafter"/>
</dbReference>
<dbReference type="PANTHER" id="PTHR10173">
    <property type="entry name" value="METHIONINE SULFOXIDE REDUCTASE"/>
    <property type="match status" value="1"/>
</dbReference>
<comment type="catalytic activity">
    <reaction evidence="7 9">
        <text>L-methionyl-[protein] + [thioredoxin]-disulfide + H2O = L-methionyl-(R)-S-oxide-[protein] + [thioredoxin]-dithiol</text>
        <dbReference type="Rhea" id="RHEA:24164"/>
        <dbReference type="Rhea" id="RHEA-COMP:10698"/>
        <dbReference type="Rhea" id="RHEA-COMP:10700"/>
        <dbReference type="Rhea" id="RHEA-COMP:12313"/>
        <dbReference type="Rhea" id="RHEA-COMP:12314"/>
        <dbReference type="ChEBI" id="CHEBI:15377"/>
        <dbReference type="ChEBI" id="CHEBI:16044"/>
        <dbReference type="ChEBI" id="CHEBI:29950"/>
        <dbReference type="ChEBI" id="CHEBI:45764"/>
        <dbReference type="ChEBI" id="CHEBI:50058"/>
        <dbReference type="EC" id="1.8.4.12"/>
    </reaction>
</comment>
<dbReference type="GO" id="GO:0008270">
    <property type="term" value="F:zinc ion binding"/>
    <property type="evidence" value="ECO:0007669"/>
    <property type="project" value="UniProtKB-UniRule"/>
</dbReference>
<evidence type="ECO:0000256" key="8">
    <source>
        <dbReference type="ARBA" id="ARBA00075819"/>
    </source>
</evidence>
<evidence type="ECO:0000256" key="7">
    <source>
        <dbReference type="ARBA" id="ARBA00048488"/>
    </source>
</evidence>
<proteinExistence type="inferred from homology"/>
<dbReference type="Proteomes" id="UP000229329">
    <property type="component" value="Unassembled WGS sequence"/>
</dbReference>
<keyword evidence="12" id="KW-1185">Reference proteome</keyword>
<reference evidence="11 12" key="1">
    <citation type="submission" date="2017-11" db="EMBL/GenBank/DDBJ databases">
        <title>Reclassification of Bisgaard taxon 7 as Conservatibacter flavescens gen. nov., sp. nov.</title>
        <authorList>
            <person name="Christensen H."/>
        </authorList>
    </citation>
    <scope>NUCLEOTIDE SEQUENCE [LARGE SCALE GENOMIC DNA]</scope>
    <source>
        <strain evidence="11 12">7_4</strain>
    </source>
</reference>
<dbReference type="EC" id="1.8.4.12" evidence="2 9"/>
<evidence type="ECO:0000259" key="10">
    <source>
        <dbReference type="PROSITE" id="PS51790"/>
    </source>
</evidence>
<dbReference type="InterPro" id="IPR002579">
    <property type="entry name" value="Met_Sox_Rdtase_MsrB_dom"/>
</dbReference>
<dbReference type="Gene3D" id="2.170.150.20">
    <property type="entry name" value="Peptide methionine sulfoxide reductase"/>
    <property type="match status" value="1"/>
</dbReference>
<organism evidence="11 12">
    <name type="scientific">Conservatibacter flavescens</name>
    <dbReference type="NCBI Taxonomy" id="28161"/>
    <lineage>
        <taxon>Bacteria</taxon>
        <taxon>Pseudomonadati</taxon>
        <taxon>Pseudomonadota</taxon>
        <taxon>Gammaproteobacteria</taxon>
        <taxon>Pasteurellales</taxon>
        <taxon>Pasteurellaceae</taxon>
        <taxon>Conservatibacter</taxon>
    </lineage>
</organism>
<dbReference type="NCBIfam" id="TIGR00357">
    <property type="entry name" value="peptide-methionine (R)-S-oxide reductase MsrB"/>
    <property type="match status" value="1"/>
</dbReference>
<dbReference type="AlphaFoldDB" id="A0A2M8S453"/>
<evidence type="ECO:0000256" key="9">
    <source>
        <dbReference type="HAMAP-Rule" id="MF_01400"/>
    </source>
</evidence>
<evidence type="ECO:0000256" key="4">
    <source>
        <dbReference type="ARBA" id="ARBA00022723"/>
    </source>
</evidence>
<evidence type="ECO:0000256" key="1">
    <source>
        <dbReference type="ARBA" id="ARBA00007174"/>
    </source>
</evidence>
<accession>A0A2M8S453</accession>
<feature type="binding site" evidence="9">
    <location>
        <position position="42"/>
    </location>
    <ligand>
        <name>Zn(2+)</name>
        <dbReference type="ChEBI" id="CHEBI:29105"/>
    </ligand>
</feature>
<feature type="binding site" evidence="9">
    <location>
        <position position="88"/>
    </location>
    <ligand>
        <name>Zn(2+)</name>
        <dbReference type="ChEBI" id="CHEBI:29105"/>
    </ligand>
</feature>
<comment type="caution">
    <text evidence="11">The sequence shown here is derived from an EMBL/GenBank/DDBJ whole genome shotgun (WGS) entry which is preliminary data.</text>
</comment>
<dbReference type="InterPro" id="IPR028427">
    <property type="entry name" value="Met_Sox_Rdtase_MsrB"/>
</dbReference>
<evidence type="ECO:0000313" key="11">
    <source>
        <dbReference type="EMBL" id="PJG85926.1"/>
    </source>
</evidence>
<dbReference type="InterPro" id="IPR011057">
    <property type="entry name" value="Mss4-like_sf"/>
</dbReference>
<keyword evidence="6 9" id="KW-0560">Oxidoreductase</keyword>
<comment type="cofactor">
    <cofactor evidence="9">
        <name>Zn(2+)</name>
        <dbReference type="ChEBI" id="CHEBI:29105"/>
    </cofactor>
    <text evidence="9">Binds 1 zinc ion per subunit. The zinc ion is important for the structural integrity of the protein.</text>
</comment>
<gene>
    <name evidence="9 11" type="primary">msrB</name>
    <name evidence="11" type="ORF">CVP05_03410</name>
</gene>
<comment type="similarity">
    <text evidence="1 9">Belongs to the MsrB Met sulfoxide reductase family.</text>
</comment>
<keyword evidence="5 9" id="KW-0862">Zinc</keyword>
<dbReference type="GO" id="GO:0006979">
    <property type="term" value="P:response to oxidative stress"/>
    <property type="evidence" value="ECO:0007669"/>
    <property type="project" value="InterPro"/>
</dbReference>
<dbReference type="GO" id="GO:0033743">
    <property type="term" value="F:peptide-methionine (R)-S-oxide reductase activity"/>
    <property type="evidence" value="ECO:0007669"/>
    <property type="project" value="UniProtKB-UniRule"/>
</dbReference>
<evidence type="ECO:0000256" key="6">
    <source>
        <dbReference type="ARBA" id="ARBA00023002"/>
    </source>
</evidence>
<feature type="active site" description="Nucleophile" evidence="9">
    <location>
        <position position="111"/>
    </location>
</feature>
<dbReference type="PROSITE" id="PS51790">
    <property type="entry name" value="MSRB"/>
    <property type="match status" value="1"/>
</dbReference>
<evidence type="ECO:0000313" key="12">
    <source>
        <dbReference type="Proteomes" id="UP000229329"/>
    </source>
</evidence>
<dbReference type="HAMAP" id="MF_01400">
    <property type="entry name" value="MsrB"/>
    <property type="match status" value="1"/>
</dbReference>
<dbReference type="SUPFAM" id="SSF51316">
    <property type="entry name" value="Mss4-like"/>
    <property type="match status" value="1"/>
</dbReference>
<dbReference type="RefSeq" id="WP_100288180.1">
    <property type="nucleotide sequence ID" value="NZ_PHHA01000004.1"/>
</dbReference>
<evidence type="ECO:0000256" key="3">
    <source>
        <dbReference type="ARBA" id="ARBA00021130"/>
    </source>
</evidence>
<feature type="binding site" evidence="9">
    <location>
        <position position="39"/>
    </location>
    <ligand>
        <name>Zn(2+)</name>
        <dbReference type="ChEBI" id="CHEBI:29105"/>
    </ligand>
</feature>
<evidence type="ECO:0000256" key="5">
    <source>
        <dbReference type="ARBA" id="ARBA00022833"/>
    </source>
</evidence>
<keyword evidence="4 9" id="KW-0479">Metal-binding</keyword>
<dbReference type="EMBL" id="PHHA01000004">
    <property type="protein sequence ID" value="PJG85926.1"/>
    <property type="molecule type" value="Genomic_DNA"/>
</dbReference>
<feature type="domain" description="MsrB" evidence="10">
    <location>
        <begin position="1"/>
        <end position="122"/>
    </location>
</feature>
<dbReference type="FunFam" id="2.170.150.20:FF:000001">
    <property type="entry name" value="Peptide methionine sulfoxide reductase MsrB"/>
    <property type="match status" value="1"/>
</dbReference>
<sequence>MKSKSELTPLQVEICLNRGTERPFTGKLLGQTHQGIYRCVVCHEALFQSETKFESGCGWPSFFEAISKSAVRYLEDHSHGMHRVEIRCGHCDSHLGHVFNDGPTPTGLRYCVNSVSMCFEDQETGEMIEG</sequence>
<dbReference type="GO" id="GO:0030091">
    <property type="term" value="P:protein repair"/>
    <property type="evidence" value="ECO:0007669"/>
    <property type="project" value="InterPro"/>
</dbReference>
<dbReference type="Pfam" id="PF01641">
    <property type="entry name" value="SelR"/>
    <property type="match status" value="1"/>
</dbReference>